<evidence type="ECO:0000259" key="12">
    <source>
        <dbReference type="Pfam" id="PF02558"/>
    </source>
</evidence>
<evidence type="ECO:0000256" key="6">
    <source>
        <dbReference type="ARBA" id="ARBA00022655"/>
    </source>
</evidence>
<comment type="catalytic activity">
    <reaction evidence="10 11">
        <text>(R)-pantoate + NADP(+) = 2-dehydropantoate + NADPH + H(+)</text>
        <dbReference type="Rhea" id="RHEA:16233"/>
        <dbReference type="ChEBI" id="CHEBI:11561"/>
        <dbReference type="ChEBI" id="CHEBI:15378"/>
        <dbReference type="ChEBI" id="CHEBI:15980"/>
        <dbReference type="ChEBI" id="CHEBI:57783"/>
        <dbReference type="ChEBI" id="CHEBI:58349"/>
        <dbReference type="EC" id="1.1.1.169"/>
    </reaction>
</comment>
<reference evidence="14 15" key="1">
    <citation type="journal article" date="2015" name="Genome Announc.">
        <title>Draft Genome Sequences of Marine Isolates of Thalassomonas viridans and Thalassomonas actiniarum.</title>
        <authorList>
            <person name="Olonade I."/>
            <person name="van Zyl L.J."/>
            <person name="Trindade M."/>
        </authorList>
    </citation>
    <scope>NUCLEOTIDE SEQUENCE [LARGE SCALE GENOMIC DNA]</scope>
    <source>
        <strain evidence="14 15">XOM25</strain>
    </source>
</reference>
<dbReference type="InterPro" id="IPR036291">
    <property type="entry name" value="NAD(P)-bd_dom_sf"/>
</dbReference>
<keyword evidence="15" id="KW-1185">Reference proteome</keyword>
<organism evidence="14 15">
    <name type="scientific">Thalassomonas viridans</name>
    <dbReference type="NCBI Taxonomy" id="137584"/>
    <lineage>
        <taxon>Bacteria</taxon>
        <taxon>Pseudomonadati</taxon>
        <taxon>Pseudomonadota</taxon>
        <taxon>Gammaproteobacteria</taxon>
        <taxon>Alteromonadales</taxon>
        <taxon>Colwelliaceae</taxon>
        <taxon>Thalassomonas</taxon>
    </lineage>
</organism>
<protein>
    <recommendedName>
        <fullName evidence="5 11">2-dehydropantoate 2-reductase</fullName>
        <ecNumber evidence="4 11">1.1.1.169</ecNumber>
    </recommendedName>
    <alternativeName>
        <fullName evidence="9 11">Ketopantoate reductase</fullName>
    </alternativeName>
</protein>
<dbReference type="InterPro" id="IPR008927">
    <property type="entry name" value="6-PGluconate_DH-like_C_sf"/>
</dbReference>
<name>A0AAE9YZE1_9GAMM</name>
<accession>A0AAE9YZE1</accession>
<dbReference type="AlphaFoldDB" id="A0AAE9YZE1"/>
<evidence type="ECO:0000256" key="8">
    <source>
        <dbReference type="ARBA" id="ARBA00023002"/>
    </source>
</evidence>
<reference evidence="14 15" key="2">
    <citation type="journal article" date="2022" name="Mar. Drugs">
        <title>Bioassay-Guided Fractionation Leads to the Detection of Cholic Acid Generated by the Rare Thalassomonas sp.</title>
        <authorList>
            <person name="Pheiffer F."/>
            <person name="Schneider Y.K."/>
            <person name="Hansen E.H."/>
            <person name="Andersen J.H."/>
            <person name="Isaksson J."/>
            <person name="Busche T."/>
            <person name="R C."/>
            <person name="Kalinowski J."/>
            <person name="Zyl L.V."/>
            <person name="Trindade M."/>
        </authorList>
    </citation>
    <scope>NUCLEOTIDE SEQUENCE [LARGE SCALE GENOMIC DNA]</scope>
    <source>
        <strain evidence="14 15">XOM25</strain>
    </source>
</reference>
<dbReference type="GO" id="GO:0015940">
    <property type="term" value="P:pantothenate biosynthetic process"/>
    <property type="evidence" value="ECO:0007669"/>
    <property type="project" value="UniProtKB-KW"/>
</dbReference>
<dbReference type="InterPro" id="IPR003710">
    <property type="entry name" value="ApbA"/>
</dbReference>
<gene>
    <name evidence="14" type="ORF">SG34_017790</name>
</gene>
<keyword evidence="8 11" id="KW-0560">Oxidoreductase</keyword>
<feature type="domain" description="Ketopantoate reductase N-terminal" evidence="12">
    <location>
        <begin position="3"/>
        <end position="152"/>
    </location>
</feature>
<dbReference type="InterPro" id="IPR013328">
    <property type="entry name" value="6PGD_dom2"/>
</dbReference>
<evidence type="ECO:0000313" key="14">
    <source>
        <dbReference type="EMBL" id="WDE03245.1"/>
    </source>
</evidence>
<keyword evidence="7 11" id="KW-0521">NADP</keyword>
<dbReference type="InterPro" id="IPR013332">
    <property type="entry name" value="KPR_N"/>
</dbReference>
<dbReference type="NCBIfam" id="TIGR00745">
    <property type="entry name" value="apbA_panE"/>
    <property type="match status" value="1"/>
</dbReference>
<evidence type="ECO:0000256" key="1">
    <source>
        <dbReference type="ARBA" id="ARBA00002919"/>
    </source>
</evidence>
<dbReference type="InterPro" id="IPR013752">
    <property type="entry name" value="KPA_reductase"/>
</dbReference>
<evidence type="ECO:0000313" key="15">
    <source>
        <dbReference type="Proteomes" id="UP000032352"/>
    </source>
</evidence>
<dbReference type="KEGG" id="tvd:SG34_017790"/>
<dbReference type="PANTHER" id="PTHR21708">
    <property type="entry name" value="PROBABLE 2-DEHYDROPANTOATE 2-REDUCTASE"/>
    <property type="match status" value="1"/>
</dbReference>
<dbReference type="RefSeq" id="WP_044837471.1">
    <property type="nucleotide sequence ID" value="NZ_CP059733.1"/>
</dbReference>
<comment type="function">
    <text evidence="1 11">Catalyzes the NADPH-dependent reduction of ketopantoate into pantoic acid.</text>
</comment>
<evidence type="ECO:0000256" key="5">
    <source>
        <dbReference type="ARBA" id="ARBA00019465"/>
    </source>
</evidence>
<dbReference type="SUPFAM" id="SSF51735">
    <property type="entry name" value="NAD(P)-binding Rossmann-fold domains"/>
    <property type="match status" value="1"/>
</dbReference>
<dbReference type="EC" id="1.1.1.169" evidence="4 11"/>
<dbReference type="PANTHER" id="PTHR21708:SF26">
    <property type="entry name" value="2-DEHYDROPANTOATE 2-REDUCTASE"/>
    <property type="match status" value="1"/>
</dbReference>
<dbReference type="SUPFAM" id="SSF48179">
    <property type="entry name" value="6-phosphogluconate dehydrogenase C-terminal domain-like"/>
    <property type="match status" value="1"/>
</dbReference>
<comment type="similarity">
    <text evidence="3 11">Belongs to the ketopantoate reductase family.</text>
</comment>
<evidence type="ECO:0000256" key="10">
    <source>
        <dbReference type="ARBA" id="ARBA00048793"/>
    </source>
</evidence>
<dbReference type="EMBL" id="CP059733">
    <property type="protein sequence ID" value="WDE03245.1"/>
    <property type="molecule type" value="Genomic_DNA"/>
</dbReference>
<dbReference type="FunFam" id="1.10.1040.10:FF:000017">
    <property type="entry name" value="2-dehydropantoate 2-reductase"/>
    <property type="match status" value="1"/>
</dbReference>
<evidence type="ECO:0000256" key="2">
    <source>
        <dbReference type="ARBA" id="ARBA00004994"/>
    </source>
</evidence>
<evidence type="ECO:0000256" key="3">
    <source>
        <dbReference type="ARBA" id="ARBA00007870"/>
    </source>
</evidence>
<dbReference type="Pfam" id="PF02558">
    <property type="entry name" value="ApbA"/>
    <property type="match status" value="1"/>
</dbReference>
<dbReference type="InterPro" id="IPR051402">
    <property type="entry name" value="KPR-Related"/>
</dbReference>
<proteinExistence type="inferred from homology"/>
<keyword evidence="6 11" id="KW-0566">Pantothenate biosynthesis</keyword>
<comment type="pathway">
    <text evidence="2 11">Cofactor biosynthesis; (R)-pantothenate biosynthesis; (R)-pantoate from 3-methyl-2-oxobutanoate: step 2/2.</text>
</comment>
<evidence type="ECO:0000256" key="7">
    <source>
        <dbReference type="ARBA" id="ARBA00022857"/>
    </source>
</evidence>
<dbReference type="Pfam" id="PF08546">
    <property type="entry name" value="ApbA_C"/>
    <property type="match status" value="1"/>
</dbReference>
<evidence type="ECO:0000259" key="13">
    <source>
        <dbReference type="Pfam" id="PF08546"/>
    </source>
</evidence>
<evidence type="ECO:0000256" key="9">
    <source>
        <dbReference type="ARBA" id="ARBA00032024"/>
    </source>
</evidence>
<dbReference type="FunFam" id="3.40.50.720:FF:000307">
    <property type="entry name" value="2-dehydropantoate 2-reductase"/>
    <property type="match status" value="1"/>
</dbReference>
<feature type="domain" description="Ketopantoate reductase C-terminal" evidence="13">
    <location>
        <begin position="182"/>
        <end position="302"/>
    </location>
</feature>
<evidence type="ECO:0000256" key="4">
    <source>
        <dbReference type="ARBA" id="ARBA00013014"/>
    </source>
</evidence>
<sequence>MRIVFVGCGAVGGYFGARLLQSGEDVSFIARNRQLAALQSQGLTVKSIAGDAKLTDIQAMQTPKAGFKADIIFVTVKTFQLAEALPAIKSMLAPHTRVIPLLNGICAAKNLMEGGVPKQNILGGLAKIIAKVSEPGVVSHTGATPHITLGLFKDSEASEQALLDKLASILKKADISTGISRNIELALWRKYLFVAAWGALACVAKAPVGELRDNPGTRAVLIKLMQEYRSIANSLGVDINQAIVDETLAFIDQLPPESETSMQRDIASQTPSEFDALVTDALNLAREQGIDVPRLSFCHAVLALQLSH</sequence>
<evidence type="ECO:0000256" key="11">
    <source>
        <dbReference type="RuleBase" id="RU362068"/>
    </source>
</evidence>
<dbReference type="GO" id="GO:0005737">
    <property type="term" value="C:cytoplasm"/>
    <property type="evidence" value="ECO:0007669"/>
    <property type="project" value="TreeGrafter"/>
</dbReference>
<dbReference type="GO" id="GO:0008677">
    <property type="term" value="F:2-dehydropantoate 2-reductase activity"/>
    <property type="evidence" value="ECO:0007669"/>
    <property type="project" value="UniProtKB-EC"/>
</dbReference>
<dbReference type="Gene3D" id="3.40.50.720">
    <property type="entry name" value="NAD(P)-binding Rossmann-like Domain"/>
    <property type="match status" value="1"/>
</dbReference>
<dbReference type="Proteomes" id="UP000032352">
    <property type="component" value="Chromosome"/>
</dbReference>
<dbReference type="Gene3D" id="1.10.1040.10">
    <property type="entry name" value="N-(1-d-carboxylethyl)-l-norvaline Dehydrogenase, domain 2"/>
    <property type="match status" value="1"/>
</dbReference>